<dbReference type="Proteomes" id="UP001596175">
    <property type="component" value="Unassembled WGS sequence"/>
</dbReference>
<organism evidence="8 9">
    <name type="scientific">Actinomycetospora rhizophila</name>
    <dbReference type="NCBI Taxonomy" id="1416876"/>
    <lineage>
        <taxon>Bacteria</taxon>
        <taxon>Bacillati</taxon>
        <taxon>Actinomycetota</taxon>
        <taxon>Actinomycetes</taxon>
        <taxon>Pseudonocardiales</taxon>
        <taxon>Pseudonocardiaceae</taxon>
        <taxon>Actinomycetospora</taxon>
    </lineage>
</organism>
<keyword evidence="9" id="KW-1185">Reference proteome</keyword>
<comment type="subcellular location">
    <subcellularLocation>
        <location evidence="1">Cell membrane</location>
        <topology evidence="1">Peripheral membrane protein</topology>
        <orientation evidence="1">Cytoplasmic side</orientation>
    </subcellularLocation>
</comment>
<feature type="domain" description="ABC transporter" evidence="7">
    <location>
        <begin position="6"/>
        <end position="236"/>
    </location>
</feature>
<dbReference type="InterPro" id="IPR017871">
    <property type="entry name" value="ABC_transporter-like_CS"/>
</dbReference>
<dbReference type="RefSeq" id="WP_378022434.1">
    <property type="nucleotide sequence ID" value="NZ_JBHSKG010000010.1"/>
</dbReference>
<dbReference type="NCBIfam" id="TIGR01188">
    <property type="entry name" value="drrA"/>
    <property type="match status" value="1"/>
</dbReference>
<evidence type="ECO:0000256" key="4">
    <source>
        <dbReference type="ARBA" id="ARBA00022840"/>
    </source>
</evidence>
<dbReference type="InterPro" id="IPR027417">
    <property type="entry name" value="P-loop_NTPase"/>
</dbReference>
<dbReference type="InterPro" id="IPR003593">
    <property type="entry name" value="AAA+_ATPase"/>
</dbReference>
<evidence type="ECO:0000313" key="8">
    <source>
        <dbReference type="EMBL" id="MFC5140258.1"/>
    </source>
</evidence>
<reference evidence="9" key="1">
    <citation type="journal article" date="2019" name="Int. J. Syst. Evol. Microbiol.">
        <title>The Global Catalogue of Microorganisms (GCM) 10K type strain sequencing project: providing services to taxonomists for standard genome sequencing and annotation.</title>
        <authorList>
            <consortium name="The Broad Institute Genomics Platform"/>
            <consortium name="The Broad Institute Genome Sequencing Center for Infectious Disease"/>
            <person name="Wu L."/>
            <person name="Ma J."/>
        </authorList>
    </citation>
    <scope>NUCLEOTIDE SEQUENCE [LARGE SCALE GENOMIC DNA]</scope>
    <source>
        <strain evidence="9">XZYJ18</strain>
    </source>
</reference>
<dbReference type="Gene3D" id="3.40.50.300">
    <property type="entry name" value="P-loop containing nucleotide triphosphate hydrolases"/>
    <property type="match status" value="1"/>
</dbReference>
<comment type="similarity">
    <text evidence="6">Belongs to the ABC transporter superfamily. Drug exporter-1 (DrugE1) (TC 3.A.1.105) family.</text>
</comment>
<dbReference type="Pfam" id="PF13732">
    <property type="entry name" value="DrrA1-3_C"/>
    <property type="match status" value="1"/>
</dbReference>
<dbReference type="Pfam" id="PF00005">
    <property type="entry name" value="ABC_tran"/>
    <property type="match status" value="1"/>
</dbReference>
<keyword evidence="2" id="KW-0813">Transport</keyword>
<dbReference type="PROSITE" id="PS00211">
    <property type="entry name" value="ABC_TRANSPORTER_1"/>
    <property type="match status" value="1"/>
</dbReference>
<comment type="caution">
    <text evidence="8">The sequence shown here is derived from an EMBL/GenBank/DDBJ whole genome shotgun (WGS) entry which is preliminary data.</text>
</comment>
<keyword evidence="4 8" id="KW-0067">ATP-binding</keyword>
<dbReference type="InterPro" id="IPR003439">
    <property type="entry name" value="ABC_transporter-like_ATP-bd"/>
</dbReference>
<evidence type="ECO:0000256" key="2">
    <source>
        <dbReference type="ARBA" id="ARBA00022448"/>
    </source>
</evidence>
<dbReference type="PANTHER" id="PTHR42711">
    <property type="entry name" value="ABC TRANSPORTER ATP-BINDING PROTEIN"/>
    <property type="match status" value="1"/>
</dbReference>
<keyword evidence="3" id="KW-0547">Nucleotide-binding</keyword>
<proteinExistence type="inferred from homology"/>
<dbReference type="SMART" id="SM00382">
    <property type="entry name" value="AAA"/>
    <property type="match status" value="1"/>
</dbReference>
<evidence type="ECO:0000256" key="6">
    <source>
        <dbReference type="ARBA" id="ARBA00049985"/>
    </source>
</evidence>
<gene>
    <name evidence="8" type="ORF">ACFPK1_18605</name>
</gene>
<dbReference type="InterPro" id="IPR025302">
    <property type="entry name" value="DrrA1/2-like_C"/>
</dbReference>
<dbReference type="PROSITE" id="PS50893">
    <property type="entry name" value="ABC_TRANSPORTER_2"/>
    <property type="match status" value="1"/>
</dbReference>
<dbReference type="GO" id="GO:0005524">
    <property type="term" value="F:ATP binding"/>
    <property type="evidence" value="ECO:0007669"/>
    <property type="project" value="UniProtKB-KW"/>
</dbReference>
<evidence type="ECO:0000256" key="5">
    <source>
        <dbReference type="ARBA" id="ARBA00023251"/>
    </source>
</evidence>
<dbReference type="InterPro" id="IPR005894">
    <property type="entry name" value="DrrA"/>
</dbReference>
<evidence type="ECO:0000259" key="7">
    <source>
        <dbReference type="PROSITE" id="PS50893"/>
    </source>
</evidence>
<evidence type="ECO:0000256" key="1">
    <source>
        <dbReference type="ARBA" id="ARBA00004413"/>
    </source>
</evidence>
<dbReference type="PANTHER" id="PTHR42711:SF18">
    <property type="entry name" value="ABC TRANSPORTER, ATP-BINDING PROTEIN"/>
    <property type="match status" value="1"/>
</dbReference>
<dbReference type="EMBL" id="JBHSKG010000010">
    <property type="protein sequence ID" value="MFC5140258.1"/>
    <property type="molecule type" value="Genomic_DNA"/>
</dbReference>
<sequence length="323" mass="35568">MDAPAVAVRGLVKRYGPVEAVRGIDLEVARGETFGFLGPNGAGKSTTINILCTLVEPTDGHAEVVGLDVVRDRAAVRRRIGLVFQDPTLDAPMSGEQNLRFHQELYGVDRRRAAGRREEVLRMVGLWERRGDEVRTYSGGMRRRLEIARGLLHSPQVLFLDEPTIGLDPQTRGTIWDYVAELHRTEEITVFVTTHYMDEAEHCDRIAIMNEGRIVALDTPDALKAQVGADRVAITTDDDEAALRALRTELGIEGAVREGAVTIAVPDGAGFVPRLFDRLGVGIRSVTVTRPSLDDVFLAHTGTTIRDAEAGPSMHPMAMRMRR</sequence>
<keyword evidence="5" id="KW-0046">Antibiotic resistance</keyword>
<accession>A0ABV9ZFD1</accession>
<evidence type="ECO:0000256" key="3">
    <source>
        <dbReference type="ARBA" id="ARBA00022741"/>
    </source>
</evidence>
<evidence type="ECO:0000313" key="9">
    <source>
        <dbReference type="Proteomes" id="UP001596175"/>
    </source>
</evidence>
<dbReference type="InterPro" id="IPR050763">
    <property type="entry name" value="ABC_transporter_ATP-binding"/>
</dbReference>
<dbReference type="SUPFAM" id="SSF52540">
    <property type="entry name" value="P-loop containing nucleoside triphosphate hydrolases"/>
    <property type="match status" value="1"/>
</dbReference>
<name>A0ABV9ZFD1_9PSEU</name>
<protein>
    <submittedName>
        <fullName evidence="8">ATP-binding cassette domain-containing protein</fullName>
    </submittedName>
</protein>